<feature type="domain" description="Histidine kinase" evidence="16">
    <location>
        <begin position="448"/>
        <end position="660"/>
    </location>
</feature>
<dbReference type="Pfam" id="PF02518">
    <property type="entry name" value="HATPase_c"/>
    <property type="match status" value="1"/>
</dbReference>
<protein>
    <recommendedName>
        <fullName evidence="14">Sensor-like histidine kinase SenX3</fullName>
        <ecNumber evidence="3">2.7.13.3</ecNumber>
    </recommendedName>
</protein>
<evidence type="ECO:0000256" key="11">
    <source>
        <dbReference type="ARBA" id="ARBA00022989"/>
    </source>
</evidence>
<accession>A0A930VGB2</accession>
<dbReference type="CDD" id="cd00075">
    <property type="entry name" value="HATPase"/>
    <property type="match status" value="1"/>
</dbReference>
<keyword evidence="18" id="KW-1185">Reference proteome</keyword>
<dbReference type="InterPro" id="IPR004358">
    <property type="entry name" value="Sig_transdc_His_kin-like_C"/>
</dbReference>
<dbReference type="InterPro" id="IPR003661">
    <property type="entry name" value="HisK_dim/P_dom"/>
</dbReference>
<dbReference type="PANTHER" id="PTHR42878">
    <property type="entry name" value="TWO-COMPONENT HISTIDINE KINASE"/>
    <property type="match status" value="1"/>
</dbReference>
<dbReference type="InterPro" id="IPR003594">
    <property type="entry name" value="HATPase_dom"/>
</dbReference>
<dbReference type="EC" id="2.7.13.3" evidence="3"/>
<evidence type="ECO:0000256" key="13">
    <source>
        <dbReference type="ARBA" id="ARBA00023136"/>
    </source>
</evidence>
<keyword evidence="6" id="KW-0808">Transferase</keyword>
<feature type="transmembrane region" description="Helical" evidence="15">
    <location>
        <begin position="170"/>
        <end position="192"/>
    </location>
</feature>
<dbReference type="SUPFAM" id="SSF47384">
    <property type="entry name" value="Homodimeric domain of signal transducing histidine kinase"/>
    <property type="match status" value="1"/>
</dbReference>
<dbReference type="InterPro" id="IPR050351">
    <property type="entry name" value="BphY/WalK/GraS-like"/>
</dbReference>
<dbReference type="CDD" id="cd00082">
    <property type="entry name" value="HisKA"/>
    <property type="match status" value="1"/>
</dbReference>
<dbReference type="InterPro" id="IPR007895">
    <property type="entry name" value="MASE1"/>
</dbReference>
<evidence type="ECO:0000256" key="2">
    <source>
        <dbReference type="ARBA" id="ARBA00004651"/>
    </source>
</evidence>
<dbReference type="Pfam" id="PF00512">
    <property type="entry name" value="HisKA"/>
    <property type="match status" value="1"/>
</dbReference>
<evidence type="ECO:0000256" key="6">
    <source>
        <dbReference type="ARBA" id="ARBA00022679"/>
    </source>
</evidence>
<dbReference type="SUPFAM" id="SSF55785">
    <property type="entry name" value="PYP-like sensor domain (PAS domain)"/>
    <property type="match status" value="1"/>
</dbReference>
<dbReference type="GO" id="GO:0000155">
    <property type="term" value="F:phosphorelay sensor kinase activity"/>
    <property type="evidence" value="ECO:0007669"/>
    <property type="project" value="InterPro"/>
</dbReference>
<evidence type="ECO:0000256" key="15">
    <source>
        <dbReference type="SAM" id="Phobius"/>
    </source>
</evidence>
<dbReference type="PANTHER" id="PTHR42878:SF7">
    <property type="entry name" value="SENSOR HISTIDINE KINASE GLRK"/>
    <property type="match status" value="1"/>
</dbReference>
<keyword evidence="12" id="KW-0902">Two-component regulatory system</keyword>
<dbReference type="AlphaFoldDB" id="A0A930VGB2"/>
<keyword evidence="13 15" id="KW-0472">Membrane</keyword>
<keyword evidence="9" id="KW-0418">Kinase</keyword>
<evidence type="ECO:0000256" key="8">
    <source>
        <dbReference type="ARBA" id="ARBA00022741"/>
    </source>
</evidence>
<dbReference type="InterPro" id="IPR036097">
    <property type="entry name" value="HisK_dim/P_sf"/>
</dbReference>
<organism evidence="17 18">
    <name type="scientific">Nocardioides islandensis</name>
    <dbReference type="NCBI Taxonomy" id="433663"/>
    <lineage>
        <taxon>Bacteria</taxon>
        <taxon>Bacillati</taxon>
        <taxon>Actinomycetota</taxon>
        <taxon>Actinomycetes</taxon>
        <taxon>Propionibacteriales</taxon>
        <taxon>Nocardioidaceae</taxon>
        <taxon>Nocardioides</taxon>
    </lineage>
</organism>
<feature type="transmembrane region" description="Helical" evidence="15">
    <location>
        <begin position="135"/>
        <end position="158"/>
    </location>
</feature>
<evidence type="ECO:0000256" key="1">
    <source>
        <dbReference type="ARBA" id="ARBA00000085"/>
    </source>
</evidence>
<evidence type="ECO:0000256" key="7">
    <source>
        <dbReference type="ARBA" id="ARBA00022692"/>
    </source>
</evidence>
<dbReference type="SMART" id="SM00387">
    <property type="entry name" value="HATPase_c"/>
    <property type="match status" value="1"/>
</dbReference>
<dbReference type="GO" id="GO:0007234">
    <property type="term" value="P:osmosensory signaling via phosphorelay pathway"/>
    <property type="evidence" value="ECO:0007669"/>
    <property type="project" value="TreeGrafter"/>
</dbReference>
<comment type="subcellular location">
    <subcellularLocation>
        <location evidence="2">Cell membrane</location>
        <topology evidence="2">Multi-pass membrane protein</topology>
    </subcellularLocation>
</comment>
<keyword evidence="4" id="KW-1003">Cell membrane</keyword>
<feature type="transmembrane region" description="Helical" evidence="15">
    <location>
        <begin position="70"/>
        <end position="89"/>
    </location>
</feature>
<dbReference type="GO" id="GO:0000156">
    <property type="term" value="F:phosphorelay response regulator activity"/>
    <property type="evidence" value="ECO:0007669"/>
    <property type="project" value="TreeGrafter"/>
</dbReference>
<dbReference type="SUPFAM" id="SSF55874">
    <property type="entry name" value="ATPase domain of HSP90 chaperone/DNA topoisomerase II/histidine kinase"/>
    <property type="match status" value="1"/>
</dbReference>
<evidence type="ECO:0000256" key="9">
    <source>
        <dbReference type="ARBA" id="ARBA00022777"/>
    </source>
</evidence>
<dbReference type="Pfam" id="PF05231">
    <property type="entry name" value="MASE1"/>
    <property type="match status" value="1"/>
</dbReference>
<evidence type="ECO:0000256" key="5">
    <source>
        <dbReference type="ARBA" id="ARBA00022553"/>
    </source>
</evidence>
<dbReference type="GO" id="GO:0030295">
    <property type="term" value="F:protein kinase activator activity"/>
    <property type="evidence" value="ECO:0007669"/>
    <property type="project" value="TreeGrafter"/>
</dbReference>
<gene>
    <name evidence="17" type="ORF">ISU07_09810</name>
</gene>
<dbReference type="PROSITE" id="PS50109">
    <property type="entry name" value="HIS_KIN"/>
    <property type="match status" value="1"/>
</dbReference>
<keyword evidence="5" id="KW-0597">Phosphoprotein</keyword>
<feature type="transmembrane region" description="Helical" evidence="15">
    <location>
        <begin position="49"/>
        <end position="65"/>
    </location>
</feature>
<feature type="transmembrane region" description="Helical" evidence="15">
    <location>
        <begin position="255"/>
        <end position="273"/>
    </location>
</feature>
<keyword evidence="7 15" id="KW-0812">Transmembrane</keyword>
<dbReference type="RefSeq" id="WP_194706600.1">
    <property type="nucleotide sequence ID" value="NZ_JADKPN010000004.1"/>
</dbReference>
<sequence length="660" mass="69874">MVLTSVTRPLAGSLGVRGRPGWPVMLAFLLVASILGLAARTTVIPGTEFAAVWPSAGVTVLWLLVRRAAVISVDTAVMFGSMLAFALATSISTEIAVTLATVHTLQTVVVVVLLRRFAPELWGCGGHRAIDSPRLLATYFACVVAGVAASASIVLVVWSLLGDPDTPTDVLLYAARNLCGVLLVTTAGLLLFQHLAQPGDRPRLWEGSLPEFLAACLTSVAVYAVVFLAGAHALLFLVLGVLVWCGVRFGTLMNALHMLVLGYLAVWATLEGLGPFASDDPMVDVLLAQLFVVVTASMGLALSTGLDERTVLNRELQQTSDEMTYQAQLLHAVVNSMAEGLAVVDDAGRWLLRNPAATKVGGLAGDLRGLLAALPGDQDPLALAFAGETVRDRELEVPGPAGAARILAISAAPLPRDSVTGRARALLIFRDATVEHARRVDLSAFAAVVAHDLRNPLAGVENWTEMMAAELGELANGDLDRDLLRRYIDRVGAGTRRMKHLIDDLLDRATHDSALQLRRVDVTALATEVAHDRGANGHVRVGPIPEVLADPALVRQVLENLIGNAVKFVPADGEPSVQVSGRRTDSGTVAITVADEGVGLPTGSHVAVFEPHARVHPTYDGRGLGLAICRRIVERHGGAITARDNEGRGAVFEFTLPSPD</sequence>
<keyword evidence="11 15" id="KW-1133">Transmembrane helix</keyword>
<feature type="transmembrane region" description="Helical" evidence="15">
    <location>
        <begin position="212"/>
        <end position="243"/>
    </location>
</feature>
<feature type="transmembrane region" description="Helical" evidence="15">
    <location>
        <begin position="285"/>
        <end position="306"/>
    </location>
</feature>
<evidence type="ECO:0000256" key="4">
    <source>
        <dbReference type="ARBA" id="ARBA00022475"/>
    </source>
</evidence>
<dbReference type="SMART" id="SM00388">
    <property type="entry name" value="HisKA"/>
    <property type="match status" value="1"/>
</dbReference>
<evidence type="ECO:0000256" key="14">
    <source>
        <dbReference type="ARBA" id="ARBA00039401"/>
    </source>
</evidence>
<evidence type="ECO:0000259" key="16">
    <source>
        <dbReference type="PROSITE" id="PS50109"/>
    </source>
</evidence>
<dbReference type="InterPro" id="IPR035965">
    <property type="entry name" value="PAS-like_dom_sf"/>
</dbReference>
<dbReference type="Proteomes" id="UP000640489">
    <property type="component" value="Unassembled WGS sequence"/>
</dbReference>
<comment type="catalytic activity">
    <reaction evidence="1">
        <text>ATP + protein L-histidine = ADP + protein N-phospho-L-histidine.</text>
        <dbReference type="EC" id="2.7.13.3"/>
    </reaction>
</comment>
<feature type="transmembrane region" description="Helical" evidence="15">
    <location>
        <begin position="21"/>
        <end position="43"/>
    </location>
</feature>
<dbReference type="InterPro" id="IPR036890">
    <property type="entry name" value="HATPase_C_sf"/>
</dbReference>
<name>A0A930VGB2_9ACTN</name>
<dbReference type="Gene3D" id="3.30.565.10">
    <property type="entry name" value="Histidine kinase-like ATPase, C-terminal domain"/>
    <property type="match status" value="1"/>
</dbReference>
<dbReference type="PRINTS" id="PR00344">
    <property type="entry name" value="BCTRLSENSOR"/>
</dbReference>
<evidence type="ECO:0000256" key="3">
    <source>
        <dbReference type="ARBA" id="ARBA00012438"/>
    </source>
</evidence>
<dbReference type="GO" id="GO:0005524">
    <property type="term" value="F:ATP binding"/>
    <property type="evidence" value="ECO:0007669"/>
    <property type="project" value="UniProtKB-KW"/>
</dbReference>
<evidence type="ECO:0000256" key="12">
    <source>
        <dbReference type="ARBA" id="ARBA00023012"/>
    </source>
</evidence>
<dbReference type="EMBL" id="JADKPN010000004">
    <property type="protein sequence ID" value="MBF4763420.1"/>
    <property type="molecule type" value="Genomic_DNA"/>
</dbReference>
<dbReference type="InterPro" id="IPR005467">
    <property type="entry name" value="His_kinase_dom"/>
</dbReference>
<evidence type="ECO:0000256" key="10">
    <source>
        <dbReference type="ARBA" id="ARBA00022840"/>
    </source>
</evidence>
<dbReference type="Gene3D" id="1.10.287.130">
    <property type="match status" value="1"/>
</dbReference>
<proteinExistence type="predicted"/>
<dbReference type="Gene3D" id="3.30.450.20">
    <property type="entry name" value="PAS domain"/>
    <property type="match status" value="1"/>
</dbReference>
<keyword evidence="10" id="KW-0067">ATP-binding</keyword>
<dbReference type="GO" id="GO:0005886">
    <property type="term" value="C:plasma membrane"/>
    <property type="evidence" value="ECO:0007669"/>
    <property type="project" value="UniProtKB-SubCell"/>
</dbReference>
<evidence type="ECO:0000313" key="18">
    <source>
        <dbReference type="Proteomes" id="UP000640489"/>
    </source>
</evidence>
<keyword evidence="8" id="KW-0547">Nucleotide-binding</keyword>
<evidence type="ECO:0000313" key="17">
    <source>
        <dbReference type="EMBL" id="MBF4763420.1"/>
    </source>
</evidence>
<comment type="caution">
    <text evidence="17">The sequence shown here is derived from an EMBL/GenBank/DDBJ whole genome shotgun (WGS) entry which is preliminary data.</text>
</comment>
<reference evidence="17" key="1">
    <citation type="submission" date="2020-11" db="EMBL/GenBank/DDBJ databases">
        <title>Nocardioides sp. nov., isolated from Soil of Cynanchum wilfordii Hemsley rhizosphere.</title>
        <authorList>
            <person name="Lee J.-S."/>
            <person name="Suh M.K."/>
            <person name="Kim J.-S."/>
        </authorList>
    </citation>
    <scope>NUCLEOTIDE SEQUENCE</scope>
    <source>
        <strain evidence="17">KCTC 19275</strain>
    </source>
</reference>